<proteinExistence type="predicted"/>
<evidence type="ECO:0000313" key="1">
    <source>
        <dbReference type="EMBL" id="GJE94419.1"/>
    </source>
</evidence>
<name>A0A9P3LH85_9APHY</name>
<sequence length="100" mass="10845">MTDLRPQVGGPLSRPVCLKVVGSVQQMSLLHSHDDSILPISANQESDVRSNRTTLHSPFGRIFTLLSPPSPPSVSAHLPWPQVVQTTSCLTPKTTCAFSR</sequence>
<keyword evidence="2" id="KW-1185">Reference proteome</keyword>
<dbReference type="AlphaFoldDB" id="A0A9P3LH85"/>
<dbReference type="EMBL" id="BPQB01000040">
    <property type="protein sequence ID" value="GJE94419.1"/>
    <property type="molecule type" value="Genomic_DNA"/>
</dbReference>
<gene>
    <name evidence="1" type="ORF">PsYK624_105880</name>
</gene>
<accession>A0A9P3LH85</accession>
<protein>
    <submittedName>
        <fullName evidence="1">Uncharacterized protein</fullName>
    </submittedName>
</protein>
<reference evidence="1 2" key="1">
    <citation type="submission" date="2021-08" db="EMBL/GenBank/DDBJ databases">
        <title>Draft Genome Sequence of Phanerochaete sordida strain YK-624.</title>
        <authorList>
            <person name="Mori T."/>
            <person name="Dohra H."/>
            <person name="Suzuki T."/>
            <person name="Kawagishi H."/>
            <person name="Hirai H."/>
        </authorList>
    </citation>
    <scope>NUCLEOTIDE SEQUENCE [LARGE SCALE GENOMIC DNA]</scope>
    <source>
        <strain evidence="1 2">YK-624</strain>
    </source>
</reference>
<evidence type="ECO:0000313" key="2">
    <source>
        <dbReference type="Proteomes" id="UP000703269"/>
    </source>
</evidence>
<dbReference type="Proteomes" id="UP000703269">
    <property type="component" value="Unassembled WGS sequence"/>
</dbReference>
<comment type="caution">
    <text evidence="1">The sequence shown here is derived from an EMBL/GenBank/DDBJ whole genome shotgun (WGS) entry which is preliminary data.</text>
</comment>
<organism evidence="1 2">
    <name type="scientific">Phanerochaete sordida</name>
    <dbReference type="NCBI Taxonomy" id="48140"/>
    <lineage>
        <taxon>Eukaryota</taxon>
        <taxon>Fungi</taxon>
        <taxon>Dikarya</taxon>
        <taxon>Basidiomycota</taxon>
        <taxon>Agaricomycotina</taxon>
        <taxon>Agaricomycetes</taxon>
        <taxon>Polyporales</taxon>
        <taxon>Phanerochaetaceae</taxon>
        <taxon>Phanerochaete</taxon>
    </lineage>
</organism>